<dbReference type="AlphaFoldDB" id="A0A1V1NUX1"/>
<dbReference type="Proteomes" id="UP000189670">
    <property type="component" value="Unassembled WGS sequence"/>
</dbReference>
<sequence>MIYKISIIFIVINTLLFSELFANNLIISNESASRGEKVIFDVSIFDAPNDVKTFGFDIEYPHRSLSFHADDYDIGELLEQGYGYLTLDEISPGHIKVGWFTMLNYKIPKHASGS</sequence>
<proteinExistence type="predicted"/>
<comment type="caution">
    <text evidence="1">The sequence shown here is derived from an EMBL/GenBank/DDBJ whole genome shotgun (WGS) entry which is preliminary data.</text>
</comment>
<dbReference type="Gene3D" id="2.60.40.680">
    <property type="match status" value="1"/>
</dbReference>
<dbReference type="SUPFAM" id="SSF49384">
    <property type="entry name" value="Carbohydrate-binding domain"/>
    <property type="match status" value="1"/>
</dbReference>
<evidence type="ECO:0000313" key="1">
    <source>
        <dbReference type="EMBL" id="ETR66379.1"/>
    </source>
</evidence>
<dbReference type="EMBL" id="ATBP01002023">
    <property type="protein sequence ID" value="ETR66379.1"/>
    <property type="molecule type" value="Genomic_DNA"/>
</dbReference>
<dbReference type="InterPro" id="IPR008965">
    <property type="entry name" value="CBM2/CBM3_carb-bd_dom_sf"/>
</dbReference>
<feature type="non-terminal residue" evidence="1">
    <location>
        <position position="114"/>
    </location>
</feature>
<protein>
    <submittedName>
        <fullName evidence="1">Uncharacterized protein</fullName>
    </submittedName>
</protein>
<gene>
    <name evidence="1" type="ORF">OMM_12865</name>
</gene>
<organism evidence="1 2">
    <name type="scientific">Candidatus Magnetoglobus multicellularis str. Araruama</name>
    <dbReference type="NCBI Taxonomy" id="890399"/>
    <lineage>
        <taxon>Bacteria</taxon>
        <taxon>Pseudomonadati</taxon>
        <taxon>Thermodesulfobacteriota</taxon>
        <taxon>Desulfobacteria</taxon>
        <taxon>Desulfobacterales</taxon>
        <taxon>Desulfobacteraceae</taxon>
        <taxon>Candidatus Magnetoglobus</taxon>
    </lineage>
</organism>
<evidence type="ECO:0000313" key="2">
    <source>
        <dbReference type="Proteomes" id="UP000189670"/>
    </source>
</evidence>
<name>A0A1V1NUX1_9BACT</name>
<accession>A0A1V1NUX1</accession>
<reference evidence="2" key="1">
    <citation type="submission" date="2012-11" db="EMBL/GenBank/DDBJ databases">
        <authorList>
            <person name="Lucero-Rivera Y.E."/>
            <person name="Tovar-Ramirez D."/>
        </authorList>
    </citation>
    <scope>NUCLEOTIDE SEQUENCE [LARGE SCALE GENOMIC DNA]</scope>
    <source>
        <strain evidence="2">Araruama</strain>
    </source>
</reference>
<dbReference type="GO" id="GO:0030246">
    <property type="term" value="F:carbohydrate binding"/>
    <property type="evidence" value="ECO:0007669"/>
    <property type="project" value="InterPro"/>
</dbReference>